<keyword evidence="2" id="KW-0614">Plasmid</keyword>
<organism evidence="2">
    <name type="scientific">Rhizobium rhizogenes</name>
    <name type="common">Agrobacterium rhizogenes</name>
    <dbReference type="NCBI Taxonomy" id="359"/>
    <lineage>
        <taxon>Bacteria</taxon>
        <taxon>Pseudomonadati</taxon>
        <taxon>Pseudomonadota</taxon>
        <taxon>Alphaproteobacteria</taxon>
        <taxon>Hyphomicrobiales</taxon>
        <taxon>Rhizobiaceae</taxon>
        <taxon>Rhizobium/Agrobacterium group</taxon>
        <taxon>Rhizobium</taxon>
    </lineage>
</organism>
<dbReference type="AlphaFoldDB" id="A0A2Z2PE80"/>
<name>A0A2Z2PE80_RHIRH</name>
<protein>
    <submittedName>
        <fullName evidence="2">Uncharacterized protein</fullName>
    </submittedName>
</protein>
<accession>A0A2Z2PE80</accession>
<evidence type="ECO:0000313" key="2">
    <source>
        <dbReference type="EMBL" id="ASK41123.1"/>
    </source>
</evidence>
<geneLocation type="plasmid" evidence="2">
    <name>pTi_CFBP2692</name>
</geneLocation>
<dbReference type="EMBL" id="KY000027">
    <property type="protein sequence ID" value="ASK41123.1"/>
    <property type="molecule type" value="Genomic_DNA"/>
</dbReference>
<proteinExistence type="predicted"/>
<feature type="region of interest" description="Disordered" evidence="1">
    <location>
        <begin position="1"/>
        <end position="41"/>
    </location>
</feature>
<reference evidence="2" key="1">
    <citation type="submission" date="2016-10" db="EMBL/GenBank/DDBJ databases">
        <title>Agrobacterium Ti plasmids: Classification based on T-DNA and Vir regions organization.</title>
        <authorList>
            <person name="Nabi N."/>
            <person name="Vial L."/>
            <person name="Ben Hafsa A."/>
            <person name="Chapulliot D."/>
            <person name="Berard A."/>
            <person name="Chauveau A."/>
            <person name="Le Paslier M.-C."/>
            <person name="Harzallah Skhiri F."/>
            <person name="Brunel D."/>
            <person name="Nesme X."/>
            <person name="Chaouachi M."/>
        </authorList>
    </citation>
    <scope>NUCLEOTIDE SEQUENCE</scope>
    <source>
        <strain evidence="2">CFBP2692</strain>
        <plasmid evidence="2">pTi_CFBP2692</plasmid>
    </source>
</reference>
<evidence type="ECO:0000256" key="1">
    <source>
        <dbReference type="SAM" id="MobiDB-lite"/>
    </source>
</evidence>
<sequence length="66" mass="7516">MRRKQRTARAPRLQQVRTCAAGTSKDGEKVNREPDRYTVRPRRRPDLAAGIIYADNARSPPKINAI</sequence>
<feature type="compositionally biased region" description="Basic and acidic residues" evidence="1">
    <location>
        <begin position="25"/>
        <end position="38"/>
    </location>
</feature>